<evidence type="ECO:0000256" key="6">
    <source>
        <dbReference type="ARBA" id="ARBA00022679"/>
    </source>
</evidence>
<dbReference type="PANTHER" id="PTHR32282:SF11">
    <property type="entry name" value="PENICILLIN-BINDING PROTEIN 1B"/>
    <property type="match status" value="1"/>
</dbReference>
<dbReference type="AlphaFoldDB" id="A0A381UET5"/>
<evidence type="ECO:0000256" key="10">
    <source>
        <dbReference type="ARBA" id="ARBA00023136"/>
    </source>
</evidence>
<dbReference type="InterPro" id="IPR001264">
    <property type="entry name" value="Glyco_trans_51"/>
</dbReference>
<evidence type="ECO:0000256" key="15">
    <source>
        <dbReference type="SAM" id="Phobius"/>
    </source>
</evidence>
<dbReference type="Gene3D" id="3.40.710.10">
    <property type="entry name" value="DD-peptidase/beta-lactamase superfamily"/>
    <property type="match status" value="1"/>
</dbReference>
<keyword evidence="4" id="KW-0645">Protease</keyword>
<evidence type="ECO:0000256" key="12">
    <source>
        <dbReference type="ARBA" id="ARBA00023316"/>
    </source>
</evidence>
<dbReference type="GO" id="GO:0009252">
    <property type="term" value="P:peptidoglycan biosynthetic process"/>
    <property type="evidence" value="ECO:0007669"/>
    <property type="project" value="UniProtKB-KW"/>
</dbReference>
<keyword evidence="7" id="KW-0378">Hydrolase</keyword>
<evidence type="ECO:0000313" key="18">
    <source>
        <dbReference type="EMBL" id="SVA26722.1"/>
    </source>
</evidence>
<keyword evidence="2" id="KW-1003">Cell membrane</keyword>
<dbReference type="GO" id="GO:0008955">
    <property type="term" value="F:peptidoglycan glycosyltransferase activity"/>
    <property type="evidence" value="ECO:0007669"/>
    <property type="project" value="UniProtKB-EC"/>
</dbReference>
<dbReference type="InterPro" id="IPR036950">
    <property type="entry name" value="PBP_transglycosylase"/>
</dbReference>
<evidence type="ECO:0000256" key="1">
    <source>
        <dbReference type="ARBA" id="ARBA00004236"/>
    </source>
</evidence>
<feature type="non-terminal residue" evidence="18">
    <location>
        <position position="701"/>
    </location>
</feature>
<keyword evidence="10 15" id="KW-0472">Membrane</keyword>
<dbReference type="GO" id="GO:0071555">
    <property type="term" value="P:cell wall organization"/>
    <property type="evidence" value="ECO:0007669"/>
    <property type="project" value="UniProtKB-KW"/>
</dbReference>
<dbReference type="FunFam" id="1.10.3810.10:FF:000001">
    <property type="entry name" value="Penicillin-binding protein 1A"/>
    <property type="match status" value="1"/>
</dbReference>
<keyword evidence="11" id="KW-0511">Multifunctional enzyme</keyword>
<evidence type="ECO:0000256" key="8">
    <source>
        <dbReference type="ARBA" id="ARBA00022960"/>
    </source>
</evidence>
<proteinExistence type="predicted"/>
<keyword evidence="6" id="KW-0808">Transferase</keyword>
<dbReference type="GO" id="GO:0030288">
    <property type="term" value="C:outer membrane-bounded periplasmic space"/>
    <property type="evidence" value="ECO:0007669"/>
    <property type="project" value="TreeGrafter"/>
</dbReference>
<feature type="transmembrane region" description="Helical" evidence="15">
    <location>
        <begin position="12"/>
        <end position="34"/>
    </location>
</feature>
<evidence type="ECO:0000256" key="11">
    <source>
        <dbReference type="ARBA" id="ARBA00023268"/>
    </source>
</evidence>
<comment type="catalytic activity">
    <reaction evidence="14">
        <text>[GlcNAc-(1-&gt;4)-Mur2Ac(oyl-L-Ala-gamma-D-Glu-L-Lys-D-Ala-D-Ala)](n)-di-trans,octa-cis-undecaprenyl diphosphate + beta-D-GlcNAc-(1-&gt;4)-Mur2Ac(oyl-L-Ala-gamma-D-Glu-L-Lys-D-Ala-D-Ala)-di-trans,octa-cis-undecaprenyl diphosphate = [GlcNAc-(1-&gt;4)-Mur2Ac(oyl-L-Ala-gamma-D-Glu-L-Lys-D-Ala-D-Ala)](n+1)-di-trans,octa-cis-undecaprenyl diphosphate + di-trans,octa-cis-undecaprenyl diphosphate + H(+)</text>
        <dbReference type="Rhea" id="RHEA:23708"/>
        <dbReference type="Rhea" id="RHEA-COMP:9602"/>
        <dbReference type="Rhea" id="RHEA-COMP:9603"/>
        <dbReference type="ChEBI" id="CHEBI:15378"/>
        <dbReference type="ChEBI" id="CHEBI:58405"/>
        <dbReference type="ChEBI" id="CHEBI:60033"/>
        <dbReference type="ChEBI" id="CHEBI:78435"/>
        <dbReference type="EC" id="2.4.99.28"/>
    </reaction>
</comment>
<reference evidence="18" key="1">
    <citation type="submission" date="2018-05" db="EMBL/GenBank/DDBJ databases">
        <authorList>
            <person name="Lanie J.A."/>
            <person name="Ng W.-L."/>
            <person name="Kazmierczak K.M."/>
            <person name="Andrzejewski T.M."/>
            <person name="Davidsen T.M."/>
            <person name="Wayne K.J."/>
            <person name="Tettelin H."/>
            <person name="Glass J.I."/>
            <person name="Rusch D."/>
            <person name="Podicherti R."/>
            <person name="Tsui H.-C.T."/>
            <person name="Winkler M.E."/>
        </authorList>
    </citation>
    <scope>NUCLEOTIDE SEQUENCE</scope>
</reference>
<evidence type="ECO:0000256" key="3">
    <source>
        <dbReference type="ARBA" id="ARBA00022645"/>
    </source>
</evidence>
<evidence type="ECO:0000259" key="16">
    <source>
        <dbReference type="Pfam" id="PF00905"/>
    </source>
</evidence>
<evidence type="ECO:0000256" key="4">
    <source>
        <dbReference type="ARBA" id="ARBA00022670"/>
    </source>
</evidence>
<dbReference type="PANTHER" id="PTHR32282">
    <property type="entry name" value="BINDING PROTEIN TRANSPEPTIDASE, PUTATIVE-RELATED"/>
    <property type="match status" value="1"/>
</dbReference>
<keyword evidence="8" id="KW-0133">Cell shape</keyword>
<keyword evidence="5" id="KW-0328">Glycosyltransferase</keyword>
<dbReference type="InterPro" id="IPR012338">
    <property type="entry name" value="Beta-lactam/transpept-like"/>
</dbReference>
<gene>
    <name evidence="18" type="ORF">METZ01_LOCUS79576</name>
</gene>
<dbReference type="Pfam" id="PF00912">
    <property type="entry name" value="Transgly"/>
    <property type="match status" value="1"/>
</dbReference>
<evidence type="ECO:0000256" key="14">
    <source>
        <dbReference type="ARBA" id="ARBA00049902"/>
    </source>
</evidence>
<feature type="domain" description="Penicillin-binding protein transpeptidase" evidence="16">
    <location>
        <begin position="372"/>
        <end position="616"/>
    </location>
</feature>
<dbReference type="InterPro" id="IPR050396">
    <property type="entry name" value="Glycosyltr_51/Transpeptidase"/>
</dbReference>
<dbReference type="SUPFAM" id="SSF53955">
    <property type="entry name" value="Lysozyme-like"/>
    <property type="match status" value="1"/>
</dbReference>
<dbReference type="NCBIfam" id="TIGR02074">
    <property type="entry name" value="PBP_1a_fam"/>
    <property type="match status" value="1"/>
</dbReference>
<dbReference type="Gene3D" id="1.10.3810.10">
    <property type="entry name" value="Biosynthetic peptidoglycan transglycosylase-like"/>
    <property type="match status" value="1"/>
</dbReference>
<organism evidence="18">
    <name type="scientific">marine metagenome</name>
    <dbReference type="NCBI Taxonomy" id="408172"/>
    <lineage>
        <taxon>unclassified sequences</taxon>
        <taxon>metagenomes</taxon>
        <taxon>ecological metagenomes</taxon>
    </lineage>
</organism>
<evidence type="ECO:0000256" key="2">
    <source>
        <dbReference type="ARBA" id="ARBA00022475"/>
    </source>
</evidence>
<comment type="subcellular location">
    <subcellularLocation>
        <location evidence="1">Cell membrane</location>
    </subcellularLocation>
</comment>
<evidence type="ECO:0000256" key="9">
    <source>
        <dbReference type="ARBA" id="ARBA00022984"/>
    </source>
</evidence>
<keyword evidence="15" id="KW-1133">Transmembrane helix</keyword>
<sequence length="701" mass="79419">MANKSNDNLWAVPIIRSFWIVLTGAIALIIYIFILSQDLPSIEQLENFDPDLVTRIYSSDGEIIHELFVEKRVFVELDAIPKHMHDAILSSEDRRFRDHWGISLRSVARAIVTNVLALRYRQGFSTLTQQLARNLYDTIGFKKTVTRKIKEMITAIQIEKTYTKDEILEMYLNSVHFGHGTYGVQAASKRFYAKDVSDLNIDECALLVGLLPAPARYSPIRHPDKAFARRNTVLRLMREQKYISDAVYVEARSTDIDNIQKNQFIGVAPYFTEYIRRVLETEDERLGINIYRDGLKIFTTLDSRLQRYAEDAIMQSIVTNQNRLNKRLFKEKEEFENLAYLGIFNEDTIRLMMKGELPLYEDLRDKLLVQCAFVALDTKTGAILAMVGGRPDYNDQFNRVTQAKRQPGSVFKPFVYTTAIDNGVPVSKQLLNQPVVLKVPTPEGGWENWNPRNYDESTGGLTTIREGLRRSLNLVSVRMVQEVVPAREVALTAKNLGISTNIRAVDAIALGTSEVYPIEMVAAYSVFANKGVYSTPFGITKIEDRYGNTLIEYYPKQEEILSEETAFMVTNLMQTVVDRGTGGSARWKYNFYHPAAGKTGTTQGWTDAWFVGFSSQIAAGAWFGVDDPQVSLGQGADGTRAALPSWARFMKTAHDSLYYPKEEFEQPSKVNTFSICQVSKEKPTALCPIEKELFIVGTNPS</sequence>
<dbReference type="GO" id="GO:0008360">
    <property type="term" value="P:regulation of cell shape"/>
    <property type="evidence" value="ECO:0007669"/>
    <property type="project" value="UniProtKB-KW"/>
</dbReference>
<keyword evidence="3" id="KW-0121">Carboxypeptidase</keyword>
<name>A0A381UET5_9ZZZZ</name>
<feature type="domain" description="Glycosyl transferase family 51" evidence="17">
    <location>
        <begin position="61"/>
        <end position="237"/>
    </location>
</feature>
<evidence type="ECO:0000256" key="13">
    <source>
        <dbReference type="ARBA" id="ARBA00044770"/>
    </source>
</evidence>
<protein>
    <recommendedName>
        <fullName evidence="13">peptidoglycan glycosyltransferase</fullName>
        <ecNumber evidence="13">2.4.99.28</ecNumber>
    </recommendedName>
</protein>
<dbReference type="InterPro" id="IPR023346">
    <property type="entry name" value="Lysozyme-like_dom_sf"/>
</dbReference>
<dbReference type="InterPro" id="IPR001460">
    <property type="entry name" value="PCN-bd_Tpept"/>
</dbReference>
<keyword evidence="9" id="KW-0573">Peptidoglycan synthesis</keyword>
<dbReference type="GO" id="GO:0008658">
    <property type="term" value="F:penicillin binding"/>
    <property type="evidence" value="ECO:0007669"/>
    <property type="project" value="InterPro"/>
</dbReference>
<evidence type="ECO:0000256" key="5">
    <source>
        <dbReference type="ARBA" id="ARBA00022676"/>
    </source>
</evidence>
<evidence type="ECO:0000256" key="7">
    <source>
        <dbReference type="ARBA" id="ARBA00022801"/>
    </source>
</evidence>
<dbReference type="GO" id="GO:0004180">
    <property type="term" value="F:carboxypeptidase activity"/>
    <property type="evidence" value="ECO:0007669"/>
    <property type="project" value="UniProtKB-KW"/>
</dbReference>
<accession>A0A381UET5</accession>
<keyword evidence="12" id="KW-0961">Cell wall biogenesis/degradation</keyword>
<evidence type="ECO:0000259" key="17">
    <source>
        <dbReference type="Pfam" id="PF00912"/>
    </source>
</evidence>
<feature type="non-terminal residue" evidence="18">
    <location>
        <position position="1"/>
    </location>
</feature>
<dbReference type="EMBL" id="UINC01006302">
    <property type="protein sequence ID" value="SVA26722.1"/>
    <property type="molecule type" value="Genomic_DNA"/>
</dbReference>
<dbReference type="EC" id="2.4.99.28" evidence="13"/>
<dbReference type="GO" id="GO:0005886">
    <property type="term" value="C:plasma membrane"/>
    <property type="evidence" value="ECO:0007669"/>
    <property type="project" value="UniProtKB-SubCell"/>
</dbReference>
<dbReference type="GO" id="GO:0006508">
    <property type="term" value="P:proteolysis"/>
    <property type="evidence" value="ECO:0007669"/>
    <property type="project" value="UniProtKB-KW"/>
</dbReference>
<dbReference type="Pfam" id="PF00905">
    <property type="entry name" value="Transpeptidase"/>
    <property type="match status" value="1"/>
</dbReference>
<dbReference type="SUPFAM" id="SSF56601">
    <property type="entry name" value="beta-lactamase/transpeptidase-like"/>
    <property type="match status" value="1"/>
</dbReference>
<keyword evidence="15" id="KW-0812">Transmembrane</keyword>